<feature type="non-terminal residue" evidence="1">
    <location>
        <position position="1"/>
    </location>
</feature>
<dbReference type="Proteomes" id="UP000602905">
    <property type="component" value="Unassembled WGS sequence"/>
</dbReference>
<reference evidence="1" key="1">
    <citation type="submission" date="2020-09" db="EMBL/GenBank/DDBJ databases">
        <title>Comparative genome analyses of four rice-infecting Rhizoctonia solani isolates reveal extensive enrichment of homogalacturonan modification genes.</title>
        <authorList>
            <person name="Lee D.-Y."/>
            <person name="Jeon J."/>
            <person name="Kim K.-T."/>
            <person name="Cheong K."/>
            <person name="Song H."/>
            <person name="Choi G."/>
            <person name="Ko J."/>
            <person name="Opiyo S.O."/>
            <person name="Zuo S."/>
            <person name="Madhav S."/>
            <person name="Lee Y.-H."/>
            <person name="Wang G.-L."/>
        </authorList>
    </citation>
    <scope>NUCLEOTIDE SEQUENCE</scope>
    <source>
        <strain evidence="1">AG1-IA WGL</strain>
    </source>
</reference>
<dbReference type="AlphaFoldDB" id="A0A8H7HRE6"/>
<dbReference type="EMBL" id="JACYCD010000053">
    <property type="protein sequence ID" value="KAF8705564.1"/>
    <property type="molecule type" value="Genomic_DNA"/>
</dbReference>
<name>A0A8H7HRE6_9AGAM</name>
<accession>A0A8H7HRE6</accession>
<protein>
    <submittedName>
        <fullName evidence="1">Uncharacterized protein</fullName>
    </submittedName>
</protein>
<organism evidence="1 2">
    <name type="scientific">Rhizoctonia solani</name>
    <dbReference type="NCBI Taxonomy" id="456999"/>
    <lineage>
        <taxon>Eukaryota</taxon>
        <taxon>Fungi</taxon>
        <taxon>Dikarya</taxon>
        <taxon>Basidiomycota</taxon>
        <taxon>Agaricomycotina</taxon>
        <taxon>Agaricomycetes</taxon>
        <taxon>Cantharellales</taxon>
        <taxon>Ceratobasidiaceae</taxon>
        <taxon>Rhizoctonia</taxon>
    </lineage>
</organism>
<dbReference type="OrthoDB" id="3269726at2759"/>
<sequence>MSVPPGASYQPSSTYRKIKRRLLNLEAPVRVEFKEGWRKGNPLYDWLQRRTHPQIEVIQLRKERRSPFSHEYVAFRLTNRECFRIDRRQLSDKSMSLDRIYEYGVEAYETIEQIASLEDASYSDSDCLAMIGCLALTHNPLTIEFVLKSLWAIHSYPLAKSYTLQRYNCHFFAQTILLLAAKEVTKIDWKIQPPTVDNLSAWRSMEHLYNCESSPVYQYNPDFTITESSENILPQTVTYLIQQTSRRDQGFHTMCLTHWKSCSLCNGQRPPFSSSRMTFNAAGKVSNQSNRETHSSETRLSHFHSSLMGFWRNKLSVILKEQNTEKAVLVKRLYEAQLKQSEPRTISKQVISQVLDELFVLDREMQSSWTTCVREALEQLVKHLDPIVQCALECPTWEPLLTLEINRENVVCEWYATSR</sequence>
<comment type="caution">
    <text evidence="1">The sequence shown here is derived from an EMBL/GenBank/DDBJ whole genome shotgun (WGS) entry which is preliminary data.</text>
</comment>
<evidence type="ECO:0000313" key="1">
    <source>
        <dbReference type="EMBL" id="KAF8705564.1"/>
    </source>
</evidence>
<proteinExistence type="predicted"/>
<gene>
    <name evidence="1" type="ORF">RHS03_05358</name>
</gene>
<evidence type="ECO:0000313" key="2">
    <source>
        <dbReference type="Proteomes" id="UP000602905"/>
    </source>
</evidence>